<feature type="region of interest" description="Disordered" evidence="1">
    <location>
        <begin position="251"/>
        <end position="292"/>
    </location>
</feature>
<feature type="domain" description="FHA" evidence="2">
    <location>
        <begin position="721"/>
        <end position="780"/>
    </location>
</feature>
<proteinExistence type="predicted"/>
<accession>A0A7S2S764</accession>
<sequence length="814" mass="89599">MGPRTRRSSSGTGVVAAGTIVYAKRVGATLAKATVLDYDSNGARYQVKFESDNAVVWVNNLPGNVTPTSHKARKSGTENVDDHYGKVCGLQDLVDSIPEHVVLPKNRGRKRSSMELGRGSSLNIATAGMLPALTAPINESAKKICLMDIQTAKESLGRIVLDTKKEESLVDCGTSLLAIDFLSTYLRSIEHCRIPNMHVNKAMEDHGYKPVVTGLLEAMFSAADDAVEVCRKSHILNFLLHKKKIARTERQADEDKLGLNASQSGDEDDSSDEEHGEEEGSEDEDERGIGQNTGKALKSRLATIRESARLYLDDVHSRLTPEQRWVVPSIEFVQAGCRDVLSCAAAMLGLNPATGMENIEKMVDLLDCGFIGFEYLCRSLYDDALRSARVCDSERPAFCLVRLSENGVHRDLVNRLLGFVTLYAKLASIAELLYADKVGSVYVQALIIIRKTFASFQTLSRSILIGYGTYLVSSLRNKHSHVVNQINRITNAAAVPYLSSQLCALFDLVDKTATEPPGLLDKVVRAETWLATLKISKKSPIKGLWNGKDFSKPAIPVSILEYQPTDWVSIFEACAVLSRVGTVRKSMNLQGVPKRFPKKTKKPAQTTARSPLGKRPVNANIVRKELRHADRRKSLAIHTPVEKRPTRVERPSSVNSADSYTPSPTRPVASKSVQMKKSKTVPARADQKPRMVQPKFVLVPVEATVAARGAKVYFSREDGDVKIGRSSSCEVRITDKRSAQLMCISRVHAIIRALAGSVLAPNCELQVLSANGLLVNGKQHNKNEQVHVKPGDIVNFCRQPNSTNFMYRLELCNL</sequence>
<gene>
    <name evidence="3" type="ORF">QSP1433_LOCUS11043</name>
</gene>
<protein>
    <recommendedName>
        <fullName evidence="2">FHA domain-containing protein</fullName>
    </recommendedName>
</protein>
<dbReference type="PROSITE" id="PS50006">
    <property type="entry name" value="FHA_DOMAIN"/>
    <property type="match status" value="1"/>
</dbReference>
<dbReference type="Gene3D" id="2.60.200.20">
    <property type="match status" value="1"/>
</dbReference>
<dbReference type="AlphaFoldDB" id="A0A7S2S764"/>
<evidence type="ECO:0000313" key="3">
    <source>
        <dbReference type="EMBL" id="CAD9691591.1"/>
    </source>
</evidence>
<feature type="compositionally biased region" description="Polar residues" evidence="1">
    <location>
        <begin position="652"/>
        <end position="663"/>
    </location>
</feature>
<dbReference type="SMART" id="SM00240">
    <property type="entry name" value="FHA"/>
    <property type="match status" value="1"/>
</dbReference>
<evidence type="ECO:0000256" key="1">
    <source>
        <dbReference type="SAM" id="MobiDB-lite"/>
    </source>
</evidence>
<reference evidence="3" key="1">
    <citation type="submission" date="2021-01" db="EMBL/GenBank/DDBJ databases">
        <authorList>
            <person name="Corre E."/>
            <person name="Pelletier E."/>
            <person name="Niang G."/>
            <person name="Scheremetjew M."/>
            <person name="Finn R."/>
            <person name="Kale V."/>
            <person name="Holt S."/>
            <person name="Cochrane G."/>
            <person name="Meng A."/>
            <person name="Brown T."/>
            <person name="Cohen L."/>
        </authorList>
    </citation>
    <scope>NUCLEOTIDE SEQUENCE</scope>
    <source>
        <strain evidence="3">NY070348D</strain>
    </source>
</reference>
<organism evidence="3">
    <name type="scientific">Mucochytrium quahogii</name>
    <dbReference type="NCBI Taxonomy" id="96639"/>
    <lineage>
        <taxon>Eukaryota</taxon>
        <taxon>Sar</taxon>
        <taxon>Stramenopiles</taxon>
        <taxon>Bigyra</taxon>
        <taxon>Labyrinthulomycetes</taxon>
        <taxon>Thraustochytrida</taxon>
        <taxon>Thraustochytriidae</taxon>
        <taxon>Mucochytrium</taxon>
    </lineage>
</organism>
<feature type="region of interest" description="Disordered" evidence="1">
    <location>
        <begin position="593"/>
        <end position="687"/>
    </location>
</feature>
<dbReference type="InterPro" id="IPR000253">
    <property type="entry name" value="FHA_dom"/>
</dbReference>
<feature type="compositionally biased region" description="Basic and acidic residues" evidence="1">
    <location>
        <begin position="640"/>
        <end position="650"/>
    </location>
</feature>
<name>A0A7S2S764_9STRA</name>
<dbReference type="SUPFAM" id="SSF49879">
    <property type="entry name" value="SMAD/FHA domain"/>
    <property type="match status" value="1"/>
</dbReference>
<dbReference type="Pfam" id="PF00498">
    <property type="entry name" value="FHA"/>
    <property type="match status" value="1"/>
</dbReference>
<evidence type="ECO:0000259" key="2">
    <source>
        <dbReference type="PROSITE" id="PS50006"/>
    </source>
</evidence>
<dbReference type="EMBL" id="HBHK01017471">
    <property type="protein sequence ID" value="CAD9691591.1"/>
    <property type="molecule type" value="Transcribed_RNA"/>
</dbReference>
<feature type="compositionally biased region" description="Acidic residues" evidence="1">
    <location>
        <begin position="265"/>
        <end position="286"/>
    </location>
</feature>
<dbReference type="InterPro" id="IPR008984">
    <property type="entry name" value="SMAD_FHA_dom_sf"/>
</dbReference>